<dbReference type="SUPFAM" id="SSF55811">
    <property type="entry name" value="Nudix"/>
    <property type="match status" value="1"/>
</dbReference>
<reference evidence="2" key="1">
    <citation type="submission" date="2021-05" db="EMBL/GenBank/DDBJ databases">
        <authorList>
            <person name="Arsene-Ploetze F."/>
        </authorList>
    </citation>
    <scope>NUCLEOTIDE SEQUENCE</scope>
    <source>
        <strain evidence="2">DSM 42138</strain>
    </source>
</reference>
<evidence type="ECO:0000259" key="1">
    <source>
        <dbReference type="Pfam" id="PF00293"/>
    </source>
</evidence>
<dbReference type="InterPro" id="IPR015797">
    <property type="entry name" value="NUDIX_hydrolase-like_dom_sf"/>
</dbReference>
<organism evidence="2 3">
    <name type="scientific">Actinacidiphila cocklensis</name>
    <dbReference type="NCBI Taxonomy" id="887465"/>
    <lineage>
        <taxon>Bacteria</taxon>
        <taxon>Bacillati</taxon>
        <taxon>Actinomycetota</taxon>
        <taxon>Actinomycetes</taxon>
        <taxon>Kitasatosporales</taxon>
        <taxon>Streptomycetaceae</taxon>
        <taxon>Actinacidiphila</taxon>
    </lineage>
</organism>
<gene>
    <name evidence="2" type="ORF">SCOCK_210159</name>
</gene>
<dbReference type="InterPro" id="IPR000086">
    <property type="entry name" value="NUDIX_hydrolase_dom"/>
</dbReference>
<dbReference type="Gene3D" id="3.90.79.10">
    <property type="entry name" value="Nucleoside Triphosphate Pyrophosphohydrolase"/>
    <property type="match status" value="1"/>
</dbReference>
<dbReference type="Proteomes" id="UP001152519">
    <property type="component" value="Unassembled WGS sequence"/>
</dbReference>
<dbReference type="EMBL" id="CAJSLV010000050">
    <property type="protein sequence ID" value="CAG6393719.1"/>
    <property type="molecule type" value="Genomic_DNA"/>
</dbReference>
<keyword evidence="3" id="KW-1185">Reference proteome</keyword>
<accession>A0A9W4DPL0</accession>
<name>A0A9W4DPL0_9ACTN</name>
<evidence type="ECO:0000313" key="3">
    <source>
        <dbReference type="Proteomes" id="UP001152519"/>
    </source>
</evidence>
<dbReference type="RefSeq" id="WP_274038147.1">
    <property type="nucleotide sequence ID" value="NZ_CAJSLV010000050.1"/>
</dbReference>
<proteinExistence type="predicted"/>
<dbReference type="Pfam" id="PF00293">
    <property type="entry name" value="NUDIX"/>
    <property type="match status" value="1"/>
</dbReference>
<evidence type="ECO:0000313" key="2">
    <source>
        <dbReference type="EMBL" id="CAG6393719.1"/>
    </source>
</evidence>
<sequence length="125" mass="13067">MEPESAEGVVQAVVLYHGRLLLIDDGGGWALPSGRPELSESAGATAARAVYELTGYLVDGTEPLTSTRPGGPDDPSAVICQLLSESPSDGASLPRSHVRWTPIPEAVDSGLSASVRSYLRGHTRV</sequence>
<protein>
    <submittedName>
        <fullName evidence="2">ADP-ribose pyrophosphatase YjhB, NUDIX family</fullName>
    </submittedName>
</protein>
<feature type="domain" description="Nudix hydrolase" evidence="1">
    <location>
        <begin position="13"/>
        <end position="106"/>
    </location>
</feature>
<dbReference type="AlphaFoldDB" id="A0A9W4DPL0"/>
<comment type="caution">
    <text evidence="2">The sequence shown here is derived from an EMBL/GenBank/DDBJ whole genome shotgun (WGS) entry which is preliminary data.</text>
</comment>